<dbReference type="OMA" id="EMHFRSQ"/>
<evidence type="ECO:0000259" key="3">
    <source>
        <dbReference type="Pfam" id="PF13868"/>
    </source>
</evidence>
<dbReference type="InterPro" id="IPR043597">
    <property type="entry name" value="TPH_dom"/>
</dbReference>
<organism evidence="4 5">
    <name type="scientific">Carlito syrichta</name>
    <name type="common">Philippine tarsier</name>
    <name type="synonym">Tarsius syrichta</name>
    <dbReference type="NCBI Taxonomy" id="1868482"/>
    <lineage>
        <taxon>Eukaryota</taxon>
        <taxon>Metazoa</taxon>
        <taxon>Chordata</taxon>
        <taxon>Craniata</taxon>
        <taxon>Vertebrata</taxon>
        <taxon>Euteleostomi</taxon>
        <taxon>Mammalia</taxon>
        <taxon>Eutheria</taxon>
        <taxon>Euarchontoglires</taxon>
        <taxon>Primates</taxon>
        <taxon>Haplorrhini</taxon>
        <taxon>Tarsiiformes</taxon>
        <taxon>Tarsiidae</taxon>
        <taxon>Carlito</taxon>
    </lineage>
</organism>
<name>A0A1U7UBF5_CARSF</name>
<dbReference type="GeneID" id="103273956"/>
<accession>A0A1U7UBF5</accession>
<dbReference type="GO" id="GO:0005879">
    <property type="term" value="C:axonemal microtubule"/>
    <property type="evidence" value="ECO:0007669"/>
    <property type="project" value="Ensembl"/>
</dbReference>
<feature type="coiled-coil region" evidence="2">
    <location>
        <begin position="1"/>
        <end position="28"/>
    </location>
</feature>
<proteinExistence type="predicted"/>
<dbReference type="InterPro" id="IPR039986">
    <property type="entry name" value="CFAP210"/>
</dbReference>
<dbReference type="PANTHER" id="PTHR28663">
    <property type="entry name" value="COILED-COIL DOMAIN-CONTAINING PROTEIN 173"/>
    <property type="match status" value="1"/>
</dbReference>
<dbReference type="AlphaFoldDB" id="A0A1U7UBF5"/>
<keyword evidence="1 2" id="KW-0175">Coiled coil</keyword>
<dbReference type="PANTHER" id="PTHR28663:SF1">
    <property type="entry name" value="CILIA- AND FLAGELLA- ASSOCIATED PROTEIN 210"/>
    <property type="match status" value="1"/>
</dbReference>
<keyword evidence="4" id="KW-1185">Reference proteome</keyword>
<feature type="coiled-coil region" evidence="2">
    <location>
        <begin position="113"/>
        <end position="147"/>
    </location>
</feature>
<gene>
    <name evidence="5" type="primary">LOC103273956</name>
</gene>
<protein>
    <submittedName>
        <fullName evidence="5">Coiled-coil domain-containing protein 173</fullName>
    </submittedName>
</protein>
<evidence type="ECO:0000256" key="1">
    <source>
        <dbReference type="ARBA" id="ARBA00023054"/>
    </source>
</evidence>
<evidence type="ECO:0000313" key="5">
    <source>
        <dbReference type="RefSeq" id="XP_008069604.1"/>
    </source>
</evidence>
<dbReference type="STRING" id="1868482.ENSTSYP00000007598"/>
<sequence>MKEQKLEAKKKRDEEIEAERQILDVEEAIHKQGERKKAIEHAKQYQFYQTERVKSFHSGLLLSRVMKERDAQIEFQKSKIKSDKKWEEQLKLNIEKAFKEEQEKAEKRCRERVALAKDHLKQIKEHEEEIERKKKHEVKDAEEIKRQNLLYEIEMRKKLEKKKEEIHESRRLFFEHMHDKHTIKAVEQQQQEEEDEKIRKFIKAKKRLIQMGKEKEAETHRLMEERRERINNFLSELMKEKLDNEDLIIARDIAEAEAEWEKREKEKNEKNKTELKAIAEYRSIVMKNKEEEERQRQVEGKEQLLAVMKADQIFWEHEKEKKRKADKERREVQDAHIQQMAKNKFNAKQAKQAELDYCRLTEALVAEKEKEFRDYAREVIELETETNKHIYPLVKAVHEGPGGGRGPVFVDRGGLRPSYQSNDATGVQLPFYSTQGSKYNNFQKSKRRLGFTW</sequence>
<feature type="domain" description="Trichohyalin-plectin-homology" evidence="3">
    <location>
        <begin position="49"/>
        <end position="381"/>
    </location>
</feature>
<dbReference type="Proteomes" id="UP000189704">
    <property type="component" value="Unplaced"/>
</dbReference>
<dbReference type="Pfam" id="PF13868">
    <property type="entry name" value="TPH"/>
    <property type="match status" value="1"/>
</dbReference>
<dbReference type="OrthoDB" id="331765at2759"/>
<evidence type="ECO:0000313" key="4">
    <source>
        <dbReference type="Proteomes" id="UP000189704"/>
    </source>
</evidence>
<dbReference type="KEGG" id="csyr:103273956"/>
<evidence type="ECO:0000256" key="2">
    <source>
        <dbReference type="SAM" id="Coils"/>
    </source>
</evidence>
<dbReference type="RefSeq" id="XP_008069604.1">
    <property type="nucleotide sequence ID" value="XM_008071413.1"/>
</dbReference>
<reference evidence="5" key="1">
    <citation type="submission" date="2025-08" db="UniProtKB">
        <authorList>
            <consortium name="RefSeq"/>
        </authorList>
    </citation>
    <scope>IDENTIFICATION</scope>
</reference>